<protein>
    <submittedName>
        <fullName evidence="3">DUF4350 domain-containing protein</fullName>
    </submittedName>
</protein>
<gene>
    <name evidence="3" type="ORF">RM538_11245</name>
</gene>
<keyword evidence="1" id="KW-0812">Transmembrane</keyword>
<sequence>MLDKRSKRILVIFGIALLVLVITETVRPKEINWSPSYTSSDKIPFGGYVLYEELPSLFNNKTLETVSEDPYVFLQDSTNYKENSAYLFINNYVYFDATQTETFLNYVSKGNTAFMSASSFGYILEDSLQVSINTNYTALEEELKPTLFSTSFTPDSLPKFKRGLYKTTFSEIDTLQTKALGYFTEKDSILNELNFVKVGYGEGKIYLHTVPEAFSNYYLLRDSQEYAAGILSYIEADHIYLDAYMKSGRKIVESPMRFVLSQGSLKWAIYLLLASLLLFVLFRSKREQRIIEVVEPLENSSIEFTKTIGDLYFQHKDYGNIIAKKITYFLEFIRTNYYLDTNELDDNFIKKLASKSGSNIDDTKKLINTVKHFKEKVMHTEADLISLNKLIEAFTK</sequence>
<evidence type="ECO:0000313" key="3">
    <source>
        <dbReference type="EMBL" id="MDT0556585.1"/>
    </source>
</evidence>
<dbReference type="RefSeq" id="WP_311333536.1">
    <property type="nucleotide sequence ID" value="NZ_JAVRHZ010000007.1"/>
</dbReference>
<dbReference type="EMBL" id="JAVRHZ010000007">
    <property type="protein sequence ID" value="MDT0556585.1"/>
    <property type="molecule type" value="Genomic_DNA"/>
</dbReference>
<name>A0ABU2YH46_9FLAO</name>
<keyword evidence="1" id="KW-1133">Transmembrane helix</keyword>
<dbReference type="Proteomes" id="UP001254488">
    <property type="component" value="Unassembled WGS sequence"/>
</dbReference>
<proteinExistence type="predicted"/>
<evidence type="ECO:0000256" key="1">
    <source>
        <dbReference type="SAM" id="Phobius"/>
    </source>
</evidence>
<reference evidence="3 4" key="1">
    <citation type="submission" date="2023-09" db="EMBL/GenBank/DDBJ databases">
        <authorList>
            <person name="Rey-Velasco X."/>
        </authorList>
    </citation>
    <scope>NUCLEOTIDE SEQUENCE [LARGE SCALE GENOMIC DNA]</scope>
    <source>
        <strain evidence="3 4">W242</strain>
    </source>
</reference>
<feature type="transmembrane region" description="Helical" evidence="1">
    <location>
        <begin position="264"/>
        <end position="282"/>
    </location>
</feature>
<dbReference type="Pfam" id="PF14258">
    <property type="entry name" value="DUF4350"/>
    <property type="match status" value="1"/>
</dbReference>
<keyword evidence="4" id="KW-1185">Reference proteome</keyword>
<evidence type="ECO:0000313" key="4">
    <source>
        <dbReference type="Proteomes" id="UP001254488"/>
    </source>
</evidence>
<comment type="caution">
    <text evidence="3">The sequence shown here is derived from an EMBL/GenBank/DDBJ whole genome shotgun (WGS) entry which is preliminary data.</text>
</comment>
<feature type="domain" description="DUF4350" evidence="2">
    <location>
        <begin position="40"/>
        <end position="227"/>
    </location>
</feature>
<keyword evidence="1" id="KW-0472">Membrane</keyword>
<organism evidence="3 4">
    <name type="scientific">Patiriisocius hiemis</name>
    <dbReference type="NCBI Taxonomy" id="3075604"/>
    <lineage>
        <taxon>Bacteria</taxon>
        <taxon>Pseudomonadati</taxon>
        <taxon>Bacteroidota</taxon>
        <taxon>Flavobacteriia</taxon>
        <taxon>Flavobacteriales</taxon>
        <taxon>Flavobacteriaceae</taxon>
        <taxon>Patiriisocius</taxon>
    </lineage>
</organism>
<evidence type="ECO:0000259" key="2">
    <source>
        <dbReference type="Pfam" id="PF14258"/>
    </source>
</evidence>
<dbReference type="InterPro" id="IPR025646">
    <property type="entry name" value="DUF4350"/>
</dbReference>
<accession>A0ABU2YH46</accession>